<name>A0ACC2H3H7_DALPE</name>
<organism evidence="1 2">
    <name type="scientific">Dallia pectoralis</name>
    <name type="common">Alaska blackfish</name>
    <dbReference type="NCBI Taxonomy" id="75939"/>
    <lineage>
        <taxon>Eukaryota</taxon>
        <taxon>Metazoa</taxon>
        <taxon>Chordata</taxon>
        <taxon>Craniata</taxon>
        <taxon>Vertebrata</taxon>
        <taxon>Euteleostomi</taxon>
        <taxon>Actinopterygii</taxon>
        <taxon>Neopterygii</taxon>
        <taxon>Teleostei</taxon>
        <taxon>Protacanthopterygii</taxon>
        <taxon>Esociformes</taxon>
        <taxon>Umbridae</taxon>
        <taxon>Dallia</taxon>
    </lineage>
</organism>
<keyword evidence="2" id="KW-1185">Reference proteome</keyword>
<evidence type="ECO:0000313" key="1">
    <source>
        <dbReference type="EMBL" id="KAJ8010235.1"/>
    </source>
</evidence>
<dbReference type="EMBL" id="CM055733">
    <property type="protein sequence ID" value="KAJ8010235.1"/>
    <property type="molecule type" value="Genomic_DNA"/>
</dbReference>
<evidence type="ECO:0000313" key="2">
    <source>
        <dbReference type="Proteomes" id="UP001157502"/>
    </source>
</evidence>
<proteinExistence type="predicted"/>
<protein>
    <submittedName>
        <fullName evidence="1">Uncharacterized protein</fullName>
    </submittedName>
</protein>
<dbReference type="Proteomes" id="UP001157502">
    <property type="component" value="Chromosome 6"/>
</dbReference>
<sequence>MAASTRAQALSLYRLLMKESSKLPSYNFRTYALRRVRDAFRANQLIEDPNAVEKLLKLGKDNLDLIRRQVTIGQMYTTQKTVVEV</sequence>
<comment type="caution">
    <text evidence="1">The sequence shown here is derived from an EMBL/GenBank/DDBJ whole genome shotgun (WGS) entry which is preliminary data.</text>
</comment>
<gene>
    <name evidence="1" type="ORF">DPEC_G00072900</name>
</gene>
<accession>A0ACC2H3H7</accession>
<reference evidence="1" key="1">
    <citation type="submission" date="2021-05" db="EMBL/GenBank/DDBJ databases">
        <authorList>
            <person name="Pan Q."/>
            <person name="Jouanno E."/>
            <person name="Zahm M."/>
            <person name="Klopp C."/>
            <person name="Cabau C."/>
            <person name="Louis A."/>
            <person name="Berthelot C."/>
            <person name="Parey E."/>
            <person name="Roest Crollius H."/>
            <person name="Montfort J."/>
            <person name="Robinson-Rechavi M."/>
            <person name="Bouchez O."/>
            <person name="Lampietro C."/>
            <person name="Lopez Roques C."/>
            <person name="Donnadieu C."/>
            <person name="Postlethwait J."/>
            <person name="Bobe J."/>
            <person name="Dillon D."/>
            <person name="Chandos A."/>
            <person name="von Hippel F."/>
            <person name="Guiguen Y."/>
        </authorList>
    </citation>
    <scope>NUCLEOTIDE SEQUENCE</scope>
    <source>
        <strain evidence="1">YG-Jan2019</strain>
    </source>
</reference>